<organism evidence="2 3">
    <name type="scientific">Candidatus Thiomargarita nelsonii</name>
    <dbReference type="NCBI Taxonomy" id="1003181"/>
    <lineage>
        <taxon>Bacteria</taxon>
        <taxon>Pseudomonadati</taxon>
        <taxon>Pseudomonadota</taxon>
        <taxon>Gammaproteobacteria</taxon>
        <taxon>Thiotrichales</taxon>
        <taxon>Thiotrichaceae</taxon>
        <taxon>Thiomargarita</taxon>
    </lineage>
</organism>
<dbReference type="AlphaFoldDB" id="A0A176RV16"/>
<gene>
    <name evidence="2" type="ORF">THIOM_004762</name>
</gene>
<sequence length="162" mass="18078">MMSRILIISIQLLAFWPVWQWYIVRLMSSPEDRWGLLAVGTLVLYLLSSKRTAPAPSLLLPTLLTLLYAVSYPFMPPLLRAAIALIAVGSTFLRVPLGAWGLLLLSLPLIPSLQFYLGYPLRLIVASVAAPFIRLSGFAVVHEGVYLNWHNYPILISPPPQK</sequence>
<keyword evidence="1" id="KW-1133">Transmembrane helix</keyword>
<dbReference type="Pfam" id="PF09721">
    <property type="entry name" value="Exosortase_EpsH"/>
    <property type="match status" value="1"/>
</dbReference>
<evidence type="ECO:0000313" key="2">
    <source>
        <dbReference type="EMBL" id="OAD19591.1"/>
    </source>
</evidence>
<proteinExistence type="predicted"/>
<feature type="transmembrane region" description="Helical" evidence="1">
    <location>
        <begin position="55"/>
        <end position="75"/>
    </location>
</feature>
<keyword evidence="1" id="KW-0812">Transmembrane</keyword>
<protein>
    <submittedName>
        <fullName evidence="2">Uncharacterized protein</fullName>
    </submittedName>
</protein>
<dbReference type="Proteomes" id="UP000076962">
    <property type="component" value="Unassembled WGS sequence"/>
</dbReference>
<feature type="transmembrane region" description="Helical" evidence="1">
    <location>
        <begin position="81"/>
        <end position="107"/>
    </location>
</feature>
<dbReference type="InterPro" id="IPR019127">
    <property type="entry name" value="Exosortase"/>
</dbReference>
<comment type="caution">
    <text evidence="2">The sequence shown here is derived from an EMBL/GenBank/DDBJ whole genome shotgun (WGS) entry which is preliminary data.</text>
</comment>
<keyword evidence="1" id="KW-0472">Membrane</keyword>
<name>A0A176RV16_9GAMM</name>
<reference evidence="2 3" key="1">
    <citation type="submission" date="2016-05" db="EMBL/GenBank/DDBJ databases">
        <title>Single-cell genome of chain-forming Candidatus Thiomargarita nelsonii and comparison to other large sulfur-oxidizing bacteria.</title>
        <authorList>
            <person name="Winkel M."/>
            <person name="Salman V."/>
            <person name="Woyke T."/>
            <person name="Schulz-Vogt H."/>
            <person name="Richter M."/>
            <person name="Flood B."/>
            <person name="Bailey J."/>
            <person name="Amann R."/>
            <person name="Mussmann M."/>
        </authorList>
    </citation>
    <scope>NUCLEOTIDE SEQUENCE [LARGE SCALE GENOMIC DNA]</scope>
    <source>
        <strain evidence="2 3">THI036</strain>
    </source>
</reference>
<keyword evidence="3" id="KW-1185">Reference proteome</keyword>
<evidence type="ECO:0000313" key="3">
    <source>
        <dbReference type="Proteomes" id="UP000076962"/>
    </source>
</evidence>
<accession>A0A176RV16</accession>
<feature type="transmembrane region" description="Helical" evidence="1">
    <location>
        <begin position="119"/>
        <end position="141"/>
    </location>
</feature>
<evidence type="ECO:0000256" key="1">
    <source>
        <dbReference type="SAM" id="Phobius"/>
    </source>
</evidence>
<dbReference type="EMBL" id="LUTY01002737">
    <property type="protein sequence ID" value="OAD19591.1"/>
    <property type="molecule type" value="Genomic_DNA"/>
</dbReference>